<keyword evidence="9" id="KW-1185">Reference proteome</keyword>
<evidence type="ECO:0000313" key="8">
    <source>
        <dbReference type="EMBL" id="PSS15335.1"/>
    </source>
</evidence>
<comment type="similarity">
    <text evidence="2">Belongs to the complex I LYR family.</text>
</comment>
<dbReference type="Pfam" id="PF05347">
    <property type="entry name" value="Complex1_LYR"/>
    <property type="match status" value="1"/>
</dbReference>
<evidence type="ECO:0000256" key="4">
    <source>
        <dbReference type="ARBA" id="ARBA00023128"/>
    </source>
</evidence>
<dbReference type="PANTHER" id="PTHR13675">
    <property type="entry name" value="LYR MOTIF-CONTAINING PROTEIN 2"/>
    <property type="match status" value="1"/>
</dbReference>
<evidence type="ECO:0000256" key="3">
    <source>
        <dbReference type="ARBA" id="ARBA00022946"/>
    </source>
</evidence>
<comment type="function">
    <text evidence="6">Involved in efficient integration of the N-module into mitochondrial respiratory chain complex I.</text>
</comment>
<comment type="subcellular location">
    <subcellularLocation>
        <location evidence="1">Mitochondrion</location>
    </subcellularLocation>
</comment>
<evidence type="ECO:0000256" key="5">
    <source>
        <dbReference type="ARBA" id="ARBA00026235"/>
    </source>
</evidence>
<dbReference type="AlphaFoldDB" id="A0A2T3AZ34"/>
<dbReference type="RefSeq" id="XP_024719934.1">
    <property type="nucleotide sequence ID" value="XM_024868266.1"/>
</dbReference>
<dbReference type="EMBL" id="KZ679013">
    <property type="protein sequence ID" value="PSS15335.1"/>
    <property type="molecule type" value="Genomic_DNA"/>
</dbReference>
<proteinExistence type="inferred from homology"/>
<evidence type="ECO:0000256" key="1">
    <source>
        <dbReference type="ARBA" id="ARBA00004173"/>
    </source>
</evidence>
<feature type="domain" description="Complex 1 LYR protein" evidence="7">
    <location>
        <begin position="40"/>
        <end position="96"/>
    </location>
</feature>
<dbReference type="InterPro" id="IPR045293">
    <property type="entry name" value="Complex1_LYR_LYRM2"/>
</dbReference>
<evidence type="ECO:0000259" key="7">
    <source>
        <dbReference type="Pfam" id="PF05347"/>
    </source>
</evidence>
<name>A0A2T3AZ34_AMORE</name>
<dbReference type="Proteomes" id="UP000241818">
    <property type="component" value="Unassembled WGS sequence"/>
</dbReference>
<evidence type="ECO:0000256" key="6">
    <source>
        <dbReference type="ARBA" id="ARBA00044735"/>
    </source>
</evidence>
<gene>
    <name evidence="8" type="ORF">M430DRAFT_51942</name>
</gene>
<keyword evidence="4" id="KW-0496">Mitochondrion</keyword>
<dbReference type="PANTHER" id="PTHR13675:SF0">
    <property type="entry name" value="LYR MOTIF-CONTAINING PROTEIN 2"/>
    <property type="match status" value="1"/>
</dbReference>
<keyword evidence="3" id="KW-0809">Transit peptide</keyword>
<reference evidence="8 9" key="1">
    <citation type="journal article" date="2018" name="New Phytol.">
        <title>Comparative genomics and transcriptomics depict ericoid mycorrhizal fungi as versatile saprotrophs and plant mutualists.</title>
        <authorList>
            <person name="Martino E."/>
            <person name="Morin E."/>
            <person name="Grelet G.A."/>
            <person name="Kuo A."/>
            <person name="Kohler A."/>
            <person name="Daghino S."/>
            <person name="Barry K.W."/>
            <person name="Cichocki N."/>
            <person name="Clum A."/>
            <person name="Dockter R.B."/>
            <person name="Hainaut M."/>
            <person name="Kuo R.C."/>
            <person name="LaButti K."/>
            <person name="Lindahl B.D."/>
            <person name="Lindquist E.A."/>
            <person name="Lipzen A."/>
            <person name="Khouja H.R."/>
            <person name="Magnuson J."/>
            <person name="Murat C."/>
            <person name="Ohm R.A."/>
            <person name="Singer S.W."/>
            <person name="Spatafora J.W."/>
            <person name="Wang M."/>
            <person name="Veneault-Fourrey C."/>
            <person name="Henrissat B."/>
            <person name="Grigoriev I.V."/>
            <person name="Martin F.M."/>
            <person name="Perotto S."/>
        </authorList>
    </citation>
    <scope>NUCLEOTIDE SEQUENCE [LARGE SCALE GENOMIC DNA]</scope>
    <source>
        <strain evidence="8 9">ATCC 22711</strain>
    </source>
</reference>
<dbReference type="OrthoDB" id="74240at2759"/>
<dbReference type="GeneID" id="36576347"/>
<evidence type="ECO:0000313" key="9">
    <source>
        <dbReference type="Proteomes" id="UP000241818"/>
    </source>
</evidence>
<organism evidence="8 9">
    <name type="scientific">Amorphotheca resinae ATCC 22711</name>
    <dbReference type="NCBI Taxonomy" id="857342"/>
    <lineage>
        <taxon>Eukaryota</taxon>
        <taxon>Fungi</taxon>
        <taxon>Dikarya</taxon>
        <taxon>Ascomycota</taxon>
        <taxon>Pezizomycotina</taxon>
        <taxon>Leotiomycetes</taxon>
        <taxon>Helotiales</taxon>
        <taxon>Amorphothecaceae</taxon>
        <taxon>Amorphotheca</taxon>
    </lineage>
</organism>
<accession>A0A2T3AZ34</accession>
<dbReference type="GO" id="GO:0005739">
    <property type="term" value="C:mitochondrion"/>
    <property type="evidence" value="ECO:0007669"/>
    <property type="project" value="UniProtKB-SubCell"/>
</dbReference>
<sequence length="105" mass="12461">MYIPRTWFLQSVRGYASAAKRGPSRLGKAIDLDHFIQRGRALALWRTIVRGCRKIPDEGTREETLRFAREEFRRNRNVEDLTQIRYLISTGKTQWETMERYIDGL</sequence>
<dbReference type="CDD" id="cd20262">
    <property type="entry name" value="Complex1_LYR_LYRM2"/>
    <property type="match status" value="1"/>
</dbReference>
<evidence type="ECO:0000256" key="2">
    <source>
        <dbReference type="ARBA" id="ARBA00009508"/>
    </source>
</evidence>
<dbReference type="InParanoid" id="A0A2T3AZ34"/>
<protein>
    <recommendedName>
        <fullName evidence="5">LYR motif-containing protein 2</fullName>
    </recommendedName>
</protein>
<dbReference type="InterPro" id="IPR008011">
    <property type="entry name" value="Complex1_LYR_dom"/>
</dbReference>
<dbReference type="STRING" id="857342.A0A2T3AZ34"/>